<dbReference type="Pfam" id="PF09685">
    <property type="entry name" value="MamF_MmsF"/>
    <property type="match status" value="1"/>
</dbReference>
<keyword evidence="9" id="KW-1185">Reference proteome</keyword>
<dbReference type="RefSeq" id="WP_187732018.1">
    <property type="nucleotide sequence ID" value="NZ_BMFN01000003.1"/>
</dbReference>
<gene>
    <name evidence="8" type="ORF">H9L05_17525</name>
</gene>
<dbReference type="GO" id="GO:0003677">
    <property type="term" value="F:DNA binding"/>
    <property type="evidence" value="ECO:0007669"/>
    <property type="project" value="UniProtKB-KW"/>
</dbReference>
<dbReference type="SUPFAM" id="SSF47413">
    <property type="entry name" value="lambda repressor-like DNA-binding domains"/>
    <property type="match status" value="1"/>
</dbReference>
<protein>
    <submittedName>
        <fullName evidence="8">DUF4870 domain-containing protein</fullName>
    </submittedName>
</protein>
<dbReference type="PROSITE" id="PS50943">
    <property type="entry name" value="HTH_CROC1"/>
    <property type="match status" value="1"/>
</dbReference>
<dbReference type="InterPro" id="IPR019109">
    <property type="entry name" value="MamF_MmsF"/>
</dbReference>
<dbReference type="GO" id="GO:0005829">
    <property type="term" value="C:cytosol"/>
    <property type="evidence" value="ECO:0007669"/>
    <property type="project" value="TreeGrafter"/>
</dbReference>
<dbReference type="PANTHER" id="PTHR46797:SF1">
    <property type="entry name" value="METHYLPHOSPHONATE SYNTHASE"/>
    <property type="match status" value="1"/>
</dbReference>
<keyword evidence="5 6" id="KW-0472">Membrane</keyword>
<dbReference type="AlphaFoldDB" id="A0A7H0GTX5"/>
<dbReference type="Gene3D" id="1.10.260.40">
    <property type="entry name" value="lambda repressor-like DNA-binding domains"/>
    <property type="match status" value="1"/>
</dbReference>
<evidence type="ECO:0000259" key="7">
    <source>
        <dbReference type="PROSITE" id="PS50943"/>
    </source>
</evidence>
<dbReference type="SMART" id="SM00530">
    <property type="entry name" value="HTH_XRE"/>
    <property type="match status" value="1"/>
</dbReference>
<dbReference type="InterPro" id="IPR050807">
    <property type="entry name" value="TransReg_Diox_bact_type"/>
</dbReference>
<dbReference type="InterPro" id="IPR001387">
    <property type="entry name" value="Cro/C1-type_HTH"/>
</dbReference>
<comment type="subcellular location">
    <subcellularLocation>
        <location evidence="1">Membrane</location>
        <topology evidence="1">Multi-pass membrane protein</topology>
    </subcellularLocation>
</comment>
<dbReference type="InterPro" id="IPR010982">
    <property type="entry name" value="Lambda_DNA-bd_dom_sf"/>
</dbReference>
<dbReference type="Pfam" id="PF01381">
    <property type="entry name" value="HTH_3"/>
    <property type="match status" value="1"/>
</dbReference>
<dbReference type="EMBL" id="CP060784">
    <property type="protein sequence ID" value="QNP51741.1"/>
    <property type="molecule type" value="Genomic_DNA"/>
</dbReference>
<evidence type="ECO:0000256" key="2">
    <source>
        <dbReference type="ARBA" id="ARBA00022692"/>
    </source>
</evidence>
<organism evidence="8 9">
    <name type="scientific">Hymenobacter qilianensis</name>
    <dbReference type="NCBI Taxonomy" id="1385715"/>
    <lineage>
        <taxon>Bacteria</taxon>
        <taxon>Pseudomonadati</taxon>
        <taxon>Bacteroidota</taxon>
        <taxon>Cytophagia</taxon>
        <taxon>Cytophagales</taxon>
        <taxon>Hymenobacteraceae</taxon>
        <taxon>Hymenobacter</taxon>
    </lineage>
</organism>
<feature type="transmembrane region" description="Helical" evidence="6">
    <location>
        <begin position="86"/>
        <end position="110"/>
    </location>
</feature>
<reference evidence="8 9" key="1">
    <citation type="submission" date="2020-08" db="EMBL/GenBank/DDBJ databases">
        <title>Genome sequence of Hymenobacter qilianensis JCM 19763T.</title>
        <authorList>
            <person name="Hyun D.-W."/>
            <person name="Bae J.-W."/>
        </authorList>
    </citation>
    <scope>NUCLEOTIDE SEQUENCE [LARGE SCALE GENOMIC DNA]</scope>
    <source>
        <strain evidence="8 9">JCM 19763</strain>
    </source>
</reference>
<feature type="transmembrane region" description="Helical" evidence="6">
    <location>
        <begin position="163"/>
        <end position="183"/>
    </location>
</feature>
<dbReference type="PANTHER" id="PTHR46797">
    <property type="entry name" value="HTH-TYPE TRANSCRIPTIONAL REGULATOR"/>
    <property type="match status" value="1"/>
</dbReference>
<keyword evidence="2 6" id="KW-0812">Transmembrane</keyword>
<dbReference type="CDD" id="cd00093">
    <property type="entry name" value="HTH_XRE"/>
    <property type="match status" value="1"/>
</dbReference>
<feature type="transmembrane region" description="Helical" evidence="6">
    <location>
        <begin position="131"/>
        <end position="151"/>
    </location>
</feature>
<evidence type="ECO:0000313" key="9">
    <source>
        <dbReference type="Proteomes" id="UP000516093"/>
    </source>
</evidence>
<keyword evidence="4" id="KW-0238">DNA-binding</keyword>
<evidence type="ECO:0000256" key="3">
    <source>
        <dbReference type="ARBA" id="ARBA00022989"/>
    </source>
</evidence>
<evidence type="ECO:0000313" key="8">
    <source>
        <dbReference type="EMBL" id="QNP51741.1"/>
    </source>
</evidence>
<evidence type="ECO:0000256" key="1">
    <source>
        <dbReference type="ARBA" id="ARBA00004141"/>
    </source>
</evidence>
<feature type="domain" description="HTH cro/C1-type" evidence="7">
    <location>
        <begin position="7"/>
        <end position="61"/>
    </location>
</feature>
<evidence type="ECO:0000256" key="5">
    <source>
        <dbReference type="ARBA" id="ARBA00023136"/>
    </source>
</evidence>
<name>A0A7H0GTX5_9BACT</name>
<evidence type="ECO:0000256" key="6">
    <source>
        <dbReference type="SAM" id="Phobius"/>
    </source>
</evidence>
<keyword evidence="3 6" id="KW-1133">Transmembrane helix</keyword>
<accession>A0A7H0GTX5</accession>
<evidence type="ECO:0000256" key="4">
    <source>
        <dbReference type="ARBA" id="ARBA00023125"/>
    </source>
</evidence>
<proteinExistence type="predicted"/>
<dbReference type="GO" id="GO:0003700">
    <property type="term" value="F:DNA-binding transcription factor activity"/>
    <property type="evidence" value="ECO:0007669"/>
    <property type="project" value="TreeGrafter"/>
</dbReference>
<sequence>MFSPSSIVALRKERGFSQEVLAERSGVSLRTIQRVERGETVPRGYTLQALATALESSIANFQMTEEQPMPAVPLADLRPDPQFLQLLNLSALSFLLLPLLNIIVPVVLWRARKHQVQDVAELGRRVVGFQILWQVGCFFLYLLAVAMHLVGGFSTKSTLPFSLLSILFVTYAVNVGVICYNAFRLRQGHLNLYPIRL</sequence>
<dbReference type="Proteomes" id="UP000516093">
    <property type="component" value="Chromosome"/>
</dbReference>
<dbReference type="KEGG" id="hqi:H9L05_17525"/>